<protein>
    <submittedName>
        <fullName evidence="3">Kinase-like domain-containing protein</fullName>
    </submittedName>
</protein>
<dbReference type="InterPro" id="IPR011009">
    <property type="entry name" value="Kinase-like_dom_sf"/>
</dbReference>
<dbReference type="GO" id="GO:0005524">
    <property type="term" value="F:ATP binding"/>
    <property type="evidence" value="ECO:0007669"/>
    <property type="project" value="InterPro"/>
</dbReference>
<evidence type="ECO:0000313" key="3">
    <source>
        <dbReference type="EMBL" id="RKP04950.1"/>
    </source>
</evidence>
<dbReference type="EMBL" id="KZ993351">
    <property type="protein sequence ID" value="RKP04950.1"/>
    <property type="molecule type" value="Genomic_DNA"/>
</dbReference>
<keyword evidence="4" id="KW-1185">Reference proteome</keyword>
<organism evidence="3 4">
    <name type="scientific">Thamnocephalis sphaerospora</name>
    <dbReference type="NCBI Taxonomy" id="78915"/>
    <lineage>
        <taxon>Eukaryota</taxon>
        <taxon>Fungi</taxon>
        <taxon>Fungi incertae sedis</taxon>
        <taxon>Zoopagomycota</taxon>
        <taxon>Zoopagomycotina</taxon>
        <taxon>Zoopagomycetes</taxon>
        <taxon>Zoopagales</taxon>
        <taxon>Sigmoideomycetaceae</taxon>
        <taxon>Thamnocephalis</taxon>
    </lineage>
</organism>
<evidence type="ECO:0000313" key="4">
    <source>
        <dbReference type="Proteomes" id="UP000271241"/>
    </source>
</evidence>
<gene>
    <name evidence="3" type="ORF">THASP1DRAFT_33229</name>
</gene>
<accession>A0A4P9XI57</accession>
<evidence type="ECO:0000256" key="1">
    <source>
        <dbReference type="SAM" id="SignalP"/>
    </source>
</evidence>
<feature type="chain" id="PRO_5020285869" evidence="1">
    <location>
        <begin position="17"/>
        <end position="351"/>
    </location>
</feature>
<reference evidence="4" key="1">
    <citation type="journal article" date="2018" name="Nat. Microbiol.">
        <title>Leveraging single-cell genomics to expand the fungal tree of life.</title>
        <authorList>
            <person name="Ahrendt S.R."/>
            <person name="Quandt C.A."/>
            <person name="Ciobanu D."/>
            <person name="Clum A."/>
            <person name="Salamov A."/>
            <person name="Andreopoulos B."/>
            <person name="Cheng J.F."/>
            <person name="Woyke T."/>
            <person name="Pelin A."/>
            <person name="Henrissat B."/>
            <person name="Reynolds N.K."/>
            <person name="Benny G.L."/>
            <person name="Smith M.E."/>
            <person name="James T.Y."/>
            <person name="Grigoriev I.V."/>
        </authorList>
    </citation>
    <scope>NUCLEOTIDE SEQUENCE [LARGE SCALE GENOMIC DNA]</scope>
    <source>
        <strain evidence="4">RSA 1356</strain>
    </source>
</reference>
<dbReference type="InterPro" id="IPR000719">
    <property type="entry name" value="Prot_kinase_dom"/>
</dbReference>
<dbReference type="GO" id="GO:0004674">
    <property type="term" value="F:protein serine/threonine kinase activity"/>
    <property type="evidence" value="ECO:0007669"/>
    <property type="project" value="TreeGrafter"/>
</dbReference>
<dbReference type="PROSITE" id="PS50011">
    <property type="entry name" value="PROTEIN_KINASE_DOM"/>
    <property type="match status" value="1"/>
</dbReference>
<dbReference type="GO" id="GO:0044773">
    <property type="term" value="P:mitotic DNA damage checkpoint signaling"/>
    <property type="evidence" value="ECO:0007669"/>
    <property type="project" value="TreeGrafter"/>
</dbReference>
<dbReference type="Gene3D" id="1.10.510.10">
    <property type="entry name" value="Transferase(Phosphotransferase) domain 1"/>
    <property type="match status" value="1"/>
</dbReference>
<keyword evidence="1" id="KW-0732">Signal</keyword>
<feature type="signal peptide" evidence="1">
    <location>
        <begin position="1"/>
        <end position="16"/>
    </location>
</feature>
<dbReference type="GO" id="GO:0005634">
    <property type="term" value="C:nucleus"/>
    <property type="evidence" value="ECO:0007669"/>
    <property type="project" value="TreeGrafter"/>
</dbReference>
<dbReference type="STRING" id="78915.A0A4P9XI57"/>
<dbReference type="Proteomes" id="UP000271241">
    <property type="component" value="Unassembled WGS sequence"/>
</dbReference>
<name>A0A4P9XI57_9FUNG</name>
<dbReference type="AlphaFoldDB" id="A0A4P9XI57"/>
<dbReference type="SUPFAM" id="SSF56112">
    <property type="entry name" value="Protein kinase-like (PK-like)"/>
    <property type="match status" value="1"/>
</dbReference>
<sequence>MATAVLLNSQLPLISATPTAASSLLNWSSQFGLDIEKWHSEEPGKRTAVVKYRSHPGILRCIKDQERYETERKVLVMVRSEFPIDRSISFQELLHNFQAYDGDYCLVTKLNKGHSLQEYTTLVGGEHKNIVAVSFITAALKALVHLHKLNIVHGNLNPENFIIKPMGRGLGEFELVLTGFEGAQIVTESKQRSILGTRGYTPPEDFAGEPVDQYKRDSWMLGATLYATLVGVPPYGFIKPKKGDKYSPVPIEDLERTMARVVDTCRNEFSLVKTGDVDLDRLMKKMLTCDVQQRLSIGAFTEDKLSQLNRKAENMKRPTTVGMLRFTRKTKQLEKDMPDWQKPPHLSLLEL</sequence>
<keyword evidence="3" id="KW-0418">Kinase</keyword>
<dbReference type="OrthoDB" id="4062651at2759"/>
<keyword evidence="3" id="KW-0808">Transferase</keyword>
<proteinExistence type="predicted"/>
<feature type="domain" description="Protein kinase" evidence="2">
    <location>
        <begin position="1"/>
        <end position="308"/>
    </location>
</feature>
<dbReference type="Pfam" id="PF00069">
    <property type="entry name" value="Pkinase"/>
    <property type="match status" value="1"/>
</dbReference>
<evidence type="ECO:0000259" key="2">
    <source>
        <dbReference type="PROSITE" id="PS50011"/>
    </source>
</evidence>
<dbReference type="PANTHER" id="PTHR44167">
    <property type="entry name" value="OVARIAN-SPECIFIC SERINE/THREONINE-PROTEIN KINASE LOK-RELATED"/>
    <property type="match status" value="1"/>
</dbReference>
<dbReference type="PANTHER" id="PTHR44167:SF24">
    <property type="entry name" value="SERINE_THREONINE-PROTEIN KINASE CHK2"/>
    <property type="match status" value="1"/>
</dbReference>
<dbReference type="SMART" id="SM00220">
    <property type="entry name" value="S_TKc"/>
    <property type="match status" value="1"/>
</dbReference>